<evidence type="ECO:0000256" key="1">
    <source>
        <dbReference type="SAM" id="MobiDB-lite"/>
    </source>
</evidence>
<feature type="compositionally biased region" description="Polar residues" evidence="1">
    <location>
        <begin position="308"/>
        <end position="321"/>
    </location>
</feature>
<proteinExistence type="predicted"/>
<reference evidence="2 3" key="1">
    <citation type="submission" date="2018-02" db="EMBL/GenBank/DDBJ databases">
        <title>The genomes of Aspergillus section Nigri reveals drivers in fungal speciation.</title>
        <authorList>
            <consortium name="DOE Joint Genome Institute"/>
            <person name="Vesth T.C."/>
            <person name="Nybo J."/>
            <person name="Theobald S."/>
            <person name="Brandl J."/>
            <person name="Frisvad J.C."/>
            <person name="Nielsen K.F."/>
            <person name="Lyhne E.K."/>
            <person name="Kogle M.E."/>
            <person name="Kuo A."/>
            <person name="Riley R."/>
            <person name="Clum A."/>
            <person name="Nolan M."/>
            <person name="Lipzen A."/>
            <person name="Salamov A."/>
            <person name="Henrissat B."/>
            <person name="Wiebenga A."/>
            <person name="De vries R.P."/>
            <person name="Grigoriev I.V."/>
            <person name="Mortensen U.H."/>
            <person name="Andersen M.R."/>
            <person name="Baker S.E."/>
        </authorList>
    </citation>
    <scope>NUCLEOTIDE SEQUENCE [LARGE SCALE GENOMIC DNA]</scope>
    <source>
        <strain evidence="2 3">CBS 121057</strain>
    </source>
</reference>
<protein>
    <submittedName>
        <fullName evidence="2">Uncharacterized protein</fullName>
    </submittedName>
</protein>
<dbReference type="OrthoDB" id="4463410at2759"/>
<gene>
    <name evidence="2" type="ORF">BO78DRAFT_390102</name>
</gene>
<evidence type="ECO:0000313" key="2">
    <source>
        <dbReference type="EMBL" id="PYI02602.1"/>
    </source>
</evidence>
<dbReference type="VEuPathDB" id="FungiDB:BO78DRAFT_390102"/>
<dbReference type="AlphaFoldDB" id="A0A319DXS1"/>
<accession>A0A319DXS1</accession>
<dbReference type="EMBL" id="KZ826392">
    <property type="protein sequence ID" value="PYI02602.1"/>
    <property type="molecule type" value="Genomic_DNA"/>
</dbReference>
<name>A0A319DXS1_ASPSB</name>
<evidence type="ECO:0000313" key="3">
    <source>
        <dbReference type="Proteomes" id="UP000248423"/>
    </source>
</evidence>
<dbReference type="Proteomes" id="UP000248423">
    <property type="component" value="Unassembled WGS sequence"/>
</dbReference>
<sequence length="329" mass="36837">MTTLWEVITFTVQTSAVGNASDRLYANGQMQVPVIVSIRAIIGDTGASYHLTQSELQSIKLIDYYSRKELTGTWFYSTTENVFSHTLPGSRAPVEPIADGTQSIYFWVSSTKMESTNIAAQISQPGKDQPTIITTTGGSFDSKVTLTAIQPVTYTTSNVTFTREDTAEGTWNKKQGSSTTKYNWDQDNYYLTSNVYPFLKVDRHEVDTSGYNNGAVRIGEMRDSFAYLEVGSSDVSIFFMFNMGKEATVAYADIKVNQKVNALCLTRLRFFKGAWYSDWEQNAWFTIYDLYGNSGSFWVKPEEKNTMSISSKNTRSSTEPTSIEPAAKL</sequence>
<feature type="region of interest" description="Disordered" evidence="1">
    <location>
        <begin position="308"/>
        <end position="329"/>
    </location>
</feature>
<keyword evidence="3" id="KW-1185">Reference proteome</keyword>
<organism evidence="2 3">
    <name type="scientific">Aspergillus sclerotiicarbonarius (strain CBS 121057 / IBT 28362)</name>
    <dbReference type="NCBI Taxonomy" id="1448318"/>
    <lineage>
        <taxon>Eukaryota</taxon>
        <taxon>Fungi</taxon>
        <taxon>Dikarya</taxon>
        <taxon>Ascomycota</taxon>
        <taxon>Pezizomycotina</taxon>
        <taxon>Eurotiomycetes</taxon>
        <taxon>Eurotiomycetidae</taxon>
        <taxon>Eurotiales</taxon>
        <taxon>Aspergillaceae</taxon>
        <taxon>Aspergillus</taxon>
        <taxon>Aspergillus subgen. Circumdati</taxon>
    </lineage>
</organism>